<comment type="caution">
    <text evidence="2">The sequence shown here is derived from an EMBL/GenBank/DDBJ whole genome shotgun (WGS) entry which is preliminary data.</text>
</comment>
<dbReference type="CDD" id="cd00093">
    <property type="entry name" value="HTH_XRE"/>
    <property type="match status" value="1"/>
</dbReference>
<organism evidence="2 3">
    <name type="scientific">Aquicella lusitana</name>
    <dbReference type="NCBI Taxonomy" id="254246"/>
    <lineage>
        <taxon>Bacteria</taxon>
        <taxon>Pseudomonadati</taxon>
        <taxon>Pseudomonadota</taxon>
        <taxon>Gammaproteobacteria</taxon>
        <taxon>Legionellales</taxon>
        <taxon>Coxiellaceae</taxon>
        <taxon>Aquicella</taxon>
    </lineage>
</organism>
<gene>
    <name evidence="2" type="ORF">C8D86_1219</name>
</gene>
<keyword evidence="3" id="KW-1185">Reference proteome</keyword>
<evidence type="ECO:0000259" key="1">
    <source>
        <dbReference type="PROSITE" id="PS50943"/>
    </source>
</evidence>
<feature type="domain" description="HTH cro/C1-type" evidence="1">
    <location>
        <begin position="11"/>
        <end position="64"/>
    </location>
</feature>
<name>A0A370GBL1_9COXI</name>
<dbReference type="InterPro" id="IPR010982">
    <property type="entry name" value="Lambda_DNA-bd_dom_sf"/>
</dbReference>
<dbReference type="OrthoDB" id="5659783at2"/>
<dbReference type="Pfam" id="PF12844">
    <property type="entry name" value="HTH_19"/>
    <property type="match status" value="1"/>
</dbReference>
<reference evidence="2 3" key="1">
    <citation type="submission" date="2018-07" db="EMBL/GenBank/DDBJ databases">
        <title>Genomic Encyclopedia of Type Strains, Phase IV (KMG-IV): sequencing the most valuable type-strain genomes for metagenomic binning, comparative biology and taxonomic classification.</title>
        <authorList>
            <person name="Goeker M."/>
        </authorList>
    </citation>
    <scope>NUCLEOTIDE SEQUENCE [LARGE SCALE GENOMIC DNA]</scope>
    <source>
        <strain evidence="2 3">DSM 16500</strain>
    </source>
</reference>
<dbReference type="SMART" id="SM00530">
    <property type="entry name" value="HTH_XRE"/>
    <property type="match status" value="1"/>
</dbReference>
<dbReference type="EMBL" id="QQAX01000021">
    <property type="protein sequence ID" value="RDI41111.1"/>
    <property type="molecule type" value="Genomic_DNA"/>
</dbReference>
<dbReference type="SUPFAM" id="SSF47413">
    <property type="entry name" value="lambda repressor-like DNA-binding domains"/>
    <property type="match status" value="1"/>
</dbReference>
<dbReference type="RefSeq" id="WP_114834990.1">
    <property type="nucleotide sequence ID" value="NZ_LR699117.1"/>
</dbReference>
<proteinExistence type="predicted"/>
<sequence length="221" mass="24843">MSLTQTSGARIKLARNMLGLSRKELEERFHISVNTLQAWESDKNTLTDKGARKLNSVFIKLGLLCTEDWLLTGKGQTPILLQDISTLPNEMNEDICILREIEAFKAINPNPVVVIINDDGMEPIYSIGDFVGGNKKADLHIESLIGENCIIETFQGDTLVRKLLKGTKEQLYNLVCINIATQLQPIIPDVKIRSAARIVLHRKKEDSTNRDEGKNVYIKSR</sequence>
<dbReference type="Proteomes" id="UP000254720">
    <property type="component" value="Unassembled WGS sequence"/>
</dbReference>
<dbReference type="AlphaFoldDB" id="A0A370GBL1"/>
<evidence type="ECO:0000313" key="3">
    <source>
        <dbReference type="Proteomes" id="UP000254720"/>
    </source>
</evidence>
<dbReference type="GO" id="GO:0003677">
    <property type="term" value="F:DNA binding"/>
    <property type="evidence" value="ECO:0007669"/>
    <property type="project" value="InterPro"/>
</dbReference>
<accession>A0A370GBL1</accession>
<dbReference type="InterPro" id="IPR001387">
    <property type="entry name" value="Cro/C1-type_HTH"/>
</dbReference>
<dbReference type="Gene3D" id="1.10.260.40">
    <property type="entry name" value="lambda repressor-like DNA-binding domains"/>
    <property type="match status" value="1"/>
</dbReference>
<dbReference type="PROSITE" id="PS50943">
    <property type="entry name" value="HTH_CROC1"/>
    <property type="match status" value="1"/>
</dbReference>
<evidence type="ECO:0000313" key="2">
    <source>
        <dbReference type="EMBL" id="RDI41111.1"/>
    </source>
</evidence>
<protein>
    <submittedName>
        <fullName evidence="2">Helix-turn-helix protein</fullName>
    </submittedName>
</protein>